<evidence type="ECO:0000313" key="2">
    <source>
        <dbReference type="EMBL" id="MFC5217309.1"/>
    </source>
</evidence>
<evidence type="ECO:0008006" key="4">
    <source>
        <dbReference type="Google" id="ProtNLM"/>
    </source>
</evidence>
<gene>
    <name evidence="2" type="ORF">ACFPQ9_26065</name>
</gene>
<reference evidence="3" key="1">
    <citation type="journal article" date="2019" name="Int. J. Syst. Evol. Microbiol.">
        <title>The Global Catalogue of Microorganisms (GCM) 10K type strain sequencing project: providing services to taxonomists for standard genome sequencing and annotation.</title>
        <authorList>
            <consortium name="The Broad Institute Genomics Platform"/>
            <consortium name="The Broad Institute Genome Sequencing Center for Infectious Disease"/>
            <person name="Wu L."/>
            <person name="Ma J."/>
        </authorList>
    </citation>
    <scope>NUCLEOTIDE SEQUENCE [LARGE SCALE GENOMIC DNA]</scope>
    <source>
        <strain evidence="3">KCTC 42586</strain>
    </source>
</reference>
<proteinExistence type="predicted"/>
<sequence>MPYLYRCRQCRAESPVEHPDRADAEAEQEHHRDTIHGGLAPLGGDGVHRVHAQARGARILPRHSFAAALVMLALILANCWGR</sequence>
<protein>
    <recommendedName>
        <fullName evidence="4">Regulatory protein FmdB Zinc ribbon domain-containing protein</fullName>
    </recommendedName>
</protein>
<dbReference type="Proteomes" id="UP001596263">
    <property type="component" value="Unassembled WGS sequence"/>
</dbReference>
<evidence type="ECO:0000313" key="3">
    <source>
        <dbReference type="Proteomes" id="UP001596263"/>
    </source>
</evidence>
<keyword evidence="3" id="KW-1185">Reference proteome</keyword>
<feature type="transmembrane region" description="Helical" evidence="1">
    <location>
        <begin position="64"/>
        <end position="81"/>
    </location>
</feature>
<evidence type="ECO:0000256" key="1">
    <source>
        <dbReference type="SAM" id="Phobius"/>
    </source>
</evidence>
<dbReference type="EMBL" id="JBHSKM010000019">
    <property type="protein sequence ID" value="MFC5217309.1"/>
    <property type="molecule type" value="Genomic_DNA"/>
</dbReference>
<organism evidence="2 3">
    <name type="scientific">Streptomyces coerulescens</name>
    <dbReference type="NCBI Taxonomy" id="29304"/>
    <lineage>
        <taxon>Bacteria</taxon>
        <taxon>Bacillati</taxon>
        <taxon>Actinomycetota</taxon>
        <taxon>Actinomycetes</taxon>
        <taxon>Kitasatosporales</taxon>
        <taxon>Streptomycetaceae</taxon>
        <taxon>Streptomyces</taxon>
    </lineage>
</organism>
<keyword evidence="1" id="KW-0812">Transmembrane</keyword>
<keyword evidence="1" id="KW-0472">Membrane</keyword>
<keyword evidence="1" id="KW-1133">Transmembrane helix</keyword>
<comment type="caution">
    <text evidence="2">The sequence shown here is derived from an EMBL/GenBank/DDBJ whole genome shotgun (WGS) entry which is preliminary data.</text>
</comment>
<dbReference type="RefSeq" id="WP_380857901.1">
    <property type="nucleotide sequence ID" value="NZ_JBHSKM010000019.1"/>
</dbReference>
<accession>A0ABW0CN62</accession>
<name>A0ABW0CN62_STRCD</name>